<keyword evidence="4" id="KW-1185">Reference proteome</keyword>
<feature type="non-terminal residue" evidence="3">
    <location>
        <position position="1"/>
    </location>
</feature>
<evidence type="ECO:0000256" key="2">
    <source>
        <dbReference type="SAM" id="Phobius"/>
    </source>
</evidence>
<keyword evidence="2" id="KW-1133">Transmembrane helix</keyword>
<keyword evidence="2" id="KW-0812">Transmembrane</keyword>
<dbReference type="AlphaFoldDB" id="K0RGR4"/>
<accession>K0RGR4</accession>
<proteinExistence type="predicted"/>
<evidence type="ECO:0000313" key="4">
    <source>
        <dbReference type="Proteomes" id="UP000266841"/>
    </source>
</evidence>
<evidence type="ECO:0000256" key="1">
    <source>
        <dbReference type="SAM" id="MobiDB-lite"/>
    </source>
</evidence>
<organism evidence="3 4">
    <name type="scientific">Thalassiosira oceanica</name>
    <name type="common">Marine diatom</name>
    <dbReference type="NCBI Taxonomy" id="159749"/>
    <lineage>
        <taxon>Eukaryota</taxon>
        <taxon>Sar</taxon>
        <taxon>Stramenopiles</taxon>
        <taxon>Ochrophyta</taxon>
        <taxon>Bacillariophyta</taxon>
        <taxon>Coscinodiscophyceae</taxon>
        <taxon>Thalassiosirophycidae</taxon>
        <taxon>Thalassiosirales</taxon>
        <taxon>Thalassiosiraceae</taxon>
        <taxon>Thalassiosira</taxon>
    </lineage>
</organism>
<feature type="region of interest" description="Disordered" evidence="1">
    <location>
        <begin position="266"/>
        <end position="312"/>
    </location>
</feature>
<sequence>SVRNSDKFKGWLQSGSIQALSIGMIGIGIFAANGPKFELMSRYIPKAERKGYDLGTTSNVTQICKAYVSGGKSRTELLSRTGFLLAPLDDGLEEIASSTKTVFPISIKRQFHLAYFDCRALILLSLELVFWTADPTRITMIKSWFRDAGSRNRALMGSLLFIQAFVIVSFPVLSPVRASQLIVGALFRRKSRSGQTRTATTIGRAARAEGSRNPPPADRAGARSAGFGGVVFYASTRTRRGEEELTRATQTPLRTPTAHVERAHLREGRRTEDLNLGSPQEEREVGSAFHSAGRVRRKTNGEEVEEGQERAVEAPLPGRRERGRQRSVVRRGGRLRRGHLVRRPAGRRADRPDRPVRAFGARRGDRVEFPDLTSVGLPAGGRPGAPRGRTWAPSSATGRGGTTGRRGAAVRTSSCWTAARPSTVPTRGTTSYGGATWGCARSPRGLDRLVEVHPAVPGRLRLRQVPSHMGQPVQHEADVDRAEEACHEPEVQGRRPRRLQLRGLLEARAVPYQIQLDNGDLIYAPTDTSDCIKRSTVPKKQLRFQPGMKVECLVEDGWLNGTITKLDAFANGRIVPYQIRIDSGDMRGDRVYAPVDNDRCVHLPARFRKGDVVEVAREGWRDHWLLGRVVATWVEDDGRDRPDRRGTTVPYKVEIDPSECPYLETGDELVRYVAEDDDRYVHMPARFDEGDRVECWIEGEWRAGTVVGLWLEDDYEDYVPYEVELDDDDWEGEAVFVCRDDDDHIRVLPAESDLEAAVVVPSLGHENHFVRAMSKIMIQNDNFSDATDLLVERIDSIRRTIDSATAAGSAAAVEDDGNSNNNVSLDNERFYLSGFLLSLADVHEAKGEYAEMKDALDESLRLIDEMAEDGERSRRRLHVLEKLALNATLTKNQKANITYLEEAIALGQQISDQESYRLGTLLYDCGRLNAAGKRQQRERGIEQMSKGVDILSRVCGRQDSRVVEARETLEAAMKGGGDDDER</sequence>
<dbReference type="InterPro" id="IPR011990">
    <property type="entry name" value="TPR-like_helical_dom_sf"/>
</dbReference>
<evidence type="ECO:0000313" key="3">
    <source>
        <dbReference type="EMBL" id="EJK45712.1"/>
    </source>
</evidence>
<keyword evidence="2" id="KW-0472">Membrane</keyword>
<dbReference type="eggNOG" id="ENOG502S4CT">
    <property type="taxonomic scope" value="Eukaryota"/>
</dbReference>
<feature type="region of interest" description="Disordered" evidence="1">
    <location>
        <begin position="194"/>
        <end position="223"/>
    </location>
</feature>
<dbReference type="Gene3D" id="1.25.40.10">
    <property type="entry name" value="Tetratricopeptide repeat domain"/>
    <property type="match status" value="1"/>
</dbReference>
<dbReference type="Proteomes" id="UP000266841">
    <property type="component" value="Unassembled WGS sequence"/>
</dbReference>
<reference evidence="3 4" key="1">
    <citation type="journal article" date="2012" name="Genome Biol.">
        <title>Genome and low-iron response of an oceanic diatom adapted to chronic iron limitation.</title>
        <authorList>
            <person name="Lommer M."/>
            <person name="Specht M."/>
            <person name="Roy A.S."/>
            <person name="Kraemer L."/>
            <person name="Andreson R."/>
            <person name="Gutowska M.A."/>
            <person name="Wolf J."/>
            <person name="Bergner S.V."/>
            <person name="Schilhabel M.B."/>
            <person name="Klostermeier U.C."/>
            <person name="Beiko R.G."/>
            <person name="Rosenstiel P."/>
            <person name="Hippler M."/>
            <person name="Laroche J."/>
        </authorList>
    </citation>
    <scope>NUCLEOTIDE SEQUENCE [LARGE SCALE GENOMIC DNA]</scope>
    <source>
        <strain evidence="3 4">CCMP1005</strain>
    </source>
</reference>
<feature type="region of interest" description="Disordered" evidence="1">
    <location>
        <begin position="371"/>
        <end position="413"/>
    </location>
</feature>
<feature type="region of interest" description="Disordered" evidence="1">
    <location>
        <begin position="238"/>
        <end position="257"/>
    </location>
</feature>
<dbReference type="EMBL" id="AGNL01048302">
    <property type="protein sequence ID" value="EJK45712.1"/>
    <property type="molecule type" value="Genomic_DNA"/>
</dbReference>
<gene>
    <name evidence="3" type="ORF">THAOC_35656</name>
</gene>
<feature type="transmembrane region" description="Helical" evidence="2">
    <location>
        <begin position="12"/>
        <end position="32"/>
    </location>
</feature>
<protein>
    <submittedName>
        <fullName evidence="3">Uncharacterized protein</fullName>
    </submittedName>
</protein>
<feature type="compositionally biased region" description="Low complexity" evidence="1">
    <location>
        <begin position="196"/>
        <end position="205"/>
    </location>
</feature>
<feature type="transmembrane region" description="Helical" evidence="2">
    <location>
        <begin position="154"/>
        <end position="173"/>
    </location>
</feature>
<comment type="caution">
    <text evidence="3">The sequence shown here is derived from an EMBL/GenBank/DDBJ whole genome shotgun (WGS) entry which is preliminary data.</text>
</comment>
<name>K0RGR4_THAOC</name>